<keyword evidence="7 9" id="KW-0793">Thylakoid</keyword>
<dbReference type="NCBIfam" id="NF002712">
    <property type="entry name" value="PRK02542.1"/>
    <property type="match status" value="1"/>
</dbReference>
<keyword evidence="4 9" id="KW-0602">Photosynthesis</keyword>
<evidence type="ECO:0000256" key="8">
    <source>
        <dbReference type="ARBA" id="ARBA00023136"/>
    </source>
</evidence>
<dbReference type="Proteomes" id="UP001050975">
    <property type="component" value="Unassembled WGS sequence"/>
</dbReference>
<accession>A0AAV3X5D5</accession>
<evidence type="ECO:0000313" key="10">
    <source>
        <dbReference type="EMBL" id="GET36421.1"/>
    </source>
</evidence>
<feature type="transmembrane region" description="Helical" evidence="9">
    <location>
        <begin position="26"/>
        <end position="48"/>
    </location>
</feature>
<dbReference type="EMBL" id="BLAY01000012">
    <property type="protein sequence ID" value="GET36421.1"/>
    <property type="molecule type" value="Genomic_DNA"/>
</dbReference>
<protein>
    <recommendedName>
        <fullName evidence="9">Photosystem I assembly protein Ycf4</fullName>
    </recommendedName>
</protein>
<dbReference type="Pfam" id="PF02392">
    <property type="entry name" value="Ycf4"/>
    <property type="match status" value="1"/>
</dbReference>
<organism evidence="10 11">
    <name type="scientific">Microseira wollei NIES-4236</name>
    <dbReference type="NCBI Taxonomy" id="2530354"/>
    <lineage>
        <taxon>Bacteria</taxon>
        <taxon>Bacillati</taxon>
        <taxon>Cyanobacteriota</taxon>
        <taxon>Cyanophyceae</taxon>
        <taxon>Oscillatoriophycideae</taxon>
        <taxon>Aerosakkonematales</taxon>
        <taxon>Aerosakkonemataceae</taxon>
        <taxon>Microseira</taxon>
    </lineage>
</organism>
<keyword evidence="6 9" id="KW-1133">Transmembrane helix</keyword>
<evidence type="ECO:0000256" key="2">
    <source>
        <dbReference type="ARBA" id="ARBA00004141"/>
    </source>
</evidence>
<keyword evidence="11" id="KW-1185">Reference proteome</keyword>
<dbReference type="InterPro" id="IPR003359">
    <property type="entry name" value="PSI_Ycf4_assembly"/>
</dbReference>
<proteinExistence type="inferred from homology"/>
<keyword evidence="5 9" id="KW-0812">Transmembrane</keyword>
<dbReference type="GO" id="GO:0015979">
    <property type="term" value="P:photosynthesis"/>
    <property type="evidence" value="ECO:0007669"/>
    <property type="project" value="UniProtKB-UniRule"/>
</dbReference>
<comment type="subcellular location">
    <subcellularLocation>
        <location evidence="9">Cellular thylakoid membrane</location>
        <topology evidence="9">Multi-pass membrane protein</topology>
    </subcellularLocation>
    <subcellularLocation>
        <location evidence="2">Membrane</location>
        <topology evidence="2">Multi-pass membrane protein</topology>
    </subcellularLocation>
</comment>
<evidence type="ECO:0000256" key="7">
    <source>
        <dbReference type="ARBA" id="ARBA00023078"/>
    </source>
</evidence>
<gene>
    <name evidence="9" type="primary">ycf4</name>
    <name evidence="10" type="ORF">MiSe_11720</name>
</gene>
<evidence type="ECO:0000313" key="11">
    <source>
        <dbReference type="Proteomes" id="UP001050975"/>
    </source>
</evidence>
<comment type="caution">
    <text evidence="10">The sequence shown here is derived from an EMBL/GenBank/DDBJ whole genome shotgun (WGS) entry which is preliminary data.</text>
</comment>
<feature type="transmembrane region" description="Helical" evidence="9">
    <location>
        <begin position="68"/>
        <end position="90"/>
    </location>
</feature>
<evidence type="ECO:0000256" key="1">
    <source>
        <dbReference type="ARBA" id="ARBA00002862"/>
    </source>
</evidence>
<dbReference type="HAMAP" id="MF_00437">
    <property type="entry name" value="Ycf4"/>
    <property type="match status" value="1"/>
</dbReference>
<comment type="function">
    <text evidence="1 9">Seems to be required for the assembly of the photosystem I complex.</text>
</comment>
<evidence type="ECO:0000256" key="9">
    <source>
        <dbReference type="HAMAP-Rule" id="MF_00437"/>
    </source>
</evidence>
<evidence type="ECO:0000256" key="6">
    <source>
        <dbReference type="ARBA" id="ARBA00022989"/>
    </source>
</evidence>
<keyword evidence="8 9" id="KW-0472">Membrane</keyword>
<name>A0AAV3X5D5_9CYAN</name>
<dbReference type="RefSeq" id="WP_226575955.1">
    <property type="nucleotide sequence ID" value="NZ_BLAY01000012.1"/>
</dbReference>
<dbReference type="GO" id="GO:0009522">
    <property type="term" value="C:photosystem I"/>
    <property type="evidence" value="ECO:0007669"/>
    <property type="project" value="InterPro"/>
</dbReference>
<sequence>MTAETISSSDRVLRQQVLGSRRLSNYFWATVVSLGATGFVLAGLSSYLHKNLLPFADPTQLIFVPQGLVMGLYGTAGILLALYLWMMIFLDVGGGYNEFNKETGFVKIFRWGFPGKNRQIEISSRTEDVQSVRVEIQEGLNPKRALYLRIKGRRDIPLTRVGQPLSLSELENQGAALARFLAVPLEGL</sequence>
<comment type="similarity">
    <text evidence="3 9">Belongs to the Ycf4 family.</text>
</comment>
<reference evidence="10" key="1">
    <citation type="submission" date="2019-10" db="EMBL/GenBank/DDBJ databases">
        <title>Draft genome sequece of Microseira wollei NIES-4236.</title>
        <authorList>
            <person name="Yamaguchi H."/>
            <person name="Suzuki S."/>
            <person name="Kawachi M."/>
        </authorList>
    </citation>
    <scope>NUCLEOTIDE SEQUENCE</scope>
    <source>
        <strain evidence="10">NIES-4236</strain>
    </source>
</reference>
<evidence type="ECO:0000256" key="3">
    <source>
        <dbReference type="ARBA" id="ARBA00008198"/>
    </source>
</evidence>
<dbReference type="PANTHER" id="PTHR33288:SF4">
    <property type="entry name" value="PHOTOSYSTEM I ASSEMBLY PROTEIN YCF4"/>
    <property type="match status" value="1"/>
</dbReference>
<dbReference type="PANTHER" id="PTHR33288">
    <property type="match status" value="1"/>
</dbReference>
<evidence type="ECO:0000256" key="5">
    <source>
        <dbReference type="ARBA" id="ARBA00022692"/>
    </source>
</evidence>
<evidence type="ECO:0000256" key="4">
    <source>
        <dbReference type="ARBA" id="ARBA00022531"/>
    </source>
</evidence>
<dbReference type="GO" id="GO:0031676">
    <property type="term" value="C:plasma membrane-derived thylakoid membrane"/>
    <property type="evidence" value="ECO:0007669"/>
    <property type="project" value="UniProtKB-SubCell"/>
</dbReference>
<dbReference type="AlphaFoldDB" id="A0AAV3X5D5"/>